<dbReference type="InterPro" id="IPR043168">
    <property type="entry name" value="DegV_C"/>
</dbReference>
<reference evidence="3" key="1">
    <citation type="submission" date="2011-02" db="EMBL/GenBank/DDBJ databases">
        <title>The complete sequence of chromosome of Deinococcus proteolyticus DSM 20540.</title>
        <authorList>
            <consortium name="US DOE Joint Genome Institute (JGI-PGF)"/>
            <person name="Lucas S."/>
            <person name="Copeland A."/>
            <person name="Lapidus A."/>
            <person name="Bruce D."/>
            <person name="Goodwin L."/>
            <person name="Pitluck S."/>
            <person name="Kyrpides N."/>
            <person name="Mavromatis K."/>
            <person name="Pagani I."/>
            <person name="Ivanova N."/>
            <person name="Ovchinnikova G."/>
            <person name="Zeytun A."/>
            <person name="Detter J.C."/>
            <person name="Han C."/>
            <person name="Land M."/>
            <person name="Hauser L."/>
            <person name="Markowitz V."/>
            <person name="Cheng J.-F."/>
            <person name="Hugenholtz P."/>
            <person name="Woyke T."/>
            <person name="Wu D."/>
            <person name="Pukall R."/>
            <person name="Steenblock K."/>
            <person name="Brambilla E."/>
            <person name="Klenk H.-P."/>
            <person name="Eisen J.A."/>
        </authorList>
    </citation>
    <scope>NUCLEOTIDE SEQUENCE [LARGE SCALE GENOMIC DNA]</scope>
    <source>
        <strain evidence="3">ATCC 35074 / DSM 20540 / JCM 6276 / NBRC 101906 / NCIMB 13154 / VKM Ac-1939 / CCM 2703 / MRP</strain>
    </source>
</reference>
<keyword evidence="1" id="KW-0446">Lipid-binding</keyword>
<evidence type="ECO:0000313" key="3">
    <source>
        <dbReference type="Proteomes" id="UP000007718"/>
    </source>
</evidence>
<dbReference type="OrthoDB" id="9780216at2"/>
<dbReference type="InterPro" id="IPR050270">
    <property type="entry name" value="DegV_domain_contain"/>
</dbReference>
<protein>
    <submittedName>
        <fullName evidence="2">DegV family protein</fullName>
    </submittedName>
</protein>
<dbReference type="STRING" id="693977.Deipr_0973"/>
<dbReference type="NCBIfam" id="TIGR00762">
    <property type="entry name" value="DegV"/>
    <property type="match status" value="1"/>
</dbReference>
<dbReference type="PANTHER" id="PTHR33434:SF2">
    <property type="entry name" value="FATTY ACID-BINDING PROTEIN TM_1468"/>
    <property type="match status" value="1"/>
</dbReference>
<dbReference type="KEGG" id="dpt:Deipr_0973"/>
<dbReference type="Proteomes" id="UP000007718">
    <property type="component" value="Chromosome"/>
</dbReference>
<dbReference type="RefSeq" id="WP_013614738.1">
    <property type="nucleotide sequence ID" value="NC_015161.1"/>
</dbReference>
<dbReference type="Gene3D" id="3.40.50.10170">
    <property type="match status" value="1"/>
</dbReference>
<dbReference type="eggNOG" id="COG1307">
    <property type="taxonomic scope" value="Bacteria"/>
</dbReference>
<reference evidence="2 3" key="2">
    <citation type="journal article" date="2012" name="Stand. Genomic Sci.">
        <title>Complete genome sequence of the orange-red pigmented, radioresistant Deinococcus proteolyticus type strain (MRP(T)).</title>
        <authorList>
            <person name="Copeland A."/>
            <person name="Zeytun A."/>
            <person name="Yassawong M."/>
            <person name="Nolan M."/>
            <person name="Lucas S."/>
            <person name="Hammon N."/>
            <person name="Deshpande S."/>
            <person name="Cheng J.F."/>
            <person name="Han C."/>
            <person name="Tapia R."/>
            <person name="Goodwin L.A."/>
            <person name="Pitluck S."/>
            <person name="Mavromatis K."/>
            <person name="Liolios K."/>
            <person name="Pagani I."/>
            <person name="Ivanova N."/>
            <person name="Mikhailova N."/>
            <person name="Pati A."/>
            <person name="Chen A."/>
            <person name="Palaniappan K."/>
            <person name="Land M."/>
            <person name="Hauser L."/>
            <person name="Jeffries C.D."/>
            <person name="Brambilla E.M."/>
            <person name="Rohde M."/>
            <person name="Sikorski J."/>
            <person name="Pukall R."/>
            <person name="Goker M."/>
            <person name="Detter J.C."/>
            <person name="Woyke T."/>
            <person name="Bristow J."/>
            <person name="Eisen J.A."/>
            <person name="Markowitz V."/>
            <person name="Hugenholtz P."/>
            <person name="Kyrpides N.C."/>
            <person name="Klenk H.P."/>
            <person name="Lapidus A."/>
        </authorList>
    </citation>
    <scope>NUCLEOTIDE SEQUENCE [LARGE SCALE GENOMIC DNA]</scope>
    <source>
        <strain evidence="3">ATCC 35074 / DSM 20540 / JCM 6276 / NBRC 101906 / NCIMB 13154 / VKM Ac-1939 / CCM 2703 / MRP</strain>
    </source>
</reference>
<keyword evidence="3" id="KW-1185">Reference proteome</keyword>
<dbReference type="AlphaFoldDB" id="F0RMY7"/>
<sequence length="299" mass="31853">MTDSQPRPTPQFAAVTDGGLDAYAGLNNAVPVAPFSVTFGNDTYAMHELPREQLMARILAGNPHPSTSQPTPQAWLDGYRQAAAQGATHIVALTISPGLSGSTNAAEQARSLLEQELPDLQVQLFNSGSLSAAQAFVLHALMTAAGRGESLETALRWAEQVRDETELYFTIETLEFLQKGGRIGKVAATLGGLLNLKPVVTVEKPAGIYTTAARARGYKGGIREIAAQLTRRYGEGTPLRLGLLYGSHPEDAELLREQIAASHPIVWAETTPVNGSLMVHTGPRAVGVAAAPGAWPWER</sequence>
<organism evidence="2 3">
    <name type="scientific">Deinococcus proteolyticus (strain ATCC 35074 / DSM 20540 / JCM 6276 / NBRC 101906 / NCIMB 13154 / VKM Ac-1939 / CCM 2703 / MRP)</name>
    <dbReference type="NCBI Taxonomy" id="693977"/>
    <lineage>
        <taxon>Bacteria</taxon>
        <taxon>Thermotogati</taxon>
        <taxon>Deinococcota</taxon>
        <taxon>Deinococci</taxon>
        <taxon>Deinococcales</taxon>
        <taxon>Deinococcaceae</taxon>
        <taxon>Deinococcus</taxon>
    </lineage>
</organism>
<dbReference type="Gene3D" id="3.30.1180.10">
    <property type="match status" value="1"/>
</dbReference>
<dbReference type="InterPro" id="IPR003797">
    <property type="entry name" value="DegV"/>
</dbReference>
<name>F0RMY7_DEIPM</name>
<dbReference type="HOGENOM" id="CLU_048251_0_1_0"/>
<dbReference type="SUPFAM" id="SSF82549">
    <property type="entry name" value="DAK1/DegV-like"/>
    <property type="match status" value="1"/>
</dbReference>
<dbReference type="EMBL" id="CP002536">
    <property type="protein sequence ID" value="ADY26129.1"/>
    <property type="molecule type" value="Genomic_DNA"/>
</dbReference>
<proteinExistence type="predicted"/>
<accession>F0RMY7</accession>
<evidence type="ECO:0000256" key="1">
    <source>
        <dbReference type="ARBA" id="ARBA00023121"/>
    </source>
</evidence>
<evidence type="ECO:0000313" key="2">
    <source>
        <dbReference type="EMBL" id="ADY26129.1"/>
    </source>
</evidence>
<gene>
    <name evidence="2" type="ordered locus">Deipr_0973</name>
</gene>
<dbReference type="GO" id="GO:0008289">
    <property type="term" value="F:lipid binding"/>
    <property type="evidence" value="ECO:0007669"/>
    <property type="project" value="UniProtKB-KW"/>
</dbReference>
<dbReference type="PANTHER" id="PTHR33434">
    <property type="entry name" value="DEGV DOMAIN-CONTAINING PROTEIN DR_1986-RELATED"/>
    <property type="match status" value="1"/>
</dbReference>
<dbReference type="Pfam" id="PF02645">
    <property type="entry name" value="DegV"/>
    <property type="match status" value="1"/>
</dbReference>
<dbReference type="PROSITE" id="PS51482">
    <property type="entry name" value="DEGV"/>
    <property type="match status" value="1"/>
</dbReference>